<proteinExistence type="inferred from homology"/>
<dbReference type="GO" id="GO:0051480">
    <property type="term" value="P:regulation of cytosolic calcium ion concentration"/>
    <property type="evidence" value="ECO:0007669"/>
    <property type="project" value="TreeGrafter"/>
</dbReference>
<comment type="subcellular location">
    <subcellularLocation>
        <location evidence="1 6">Cell membrane</location>
        <topology evidence="1 6">Peripheral membrane protein</topology>
    </subcellularLocation>
    <subcellularLocation>
        <location evidence="6">Golgi apparatus membrane</location>
        <topology evidence="6">Peripheral membrane protein</topology>
    </subcellularLocation>
    <subcellularLocation>
        <location evidence="6">Membrane</location>
        <location evidence="6">Caveola</location>
        <topology evidence="6">Peripheral membrane protein</topology>
    </subcellularLocation>
</comment>
<evidence type="ECO:0000256" key="7">
    <source>
        <dbReference type="SAM" id="Phobius"/>
    </source>
</evidence>
<evidence type="ECO:0000256" key="5">
    <source>
        <dbReference type="ARBA" id="ARBA00023136"/>
    </source>
</evidence>
<dbReference type="GO" id="GO:0044325">
    <property type="term" value="F:transmembrane transporter binding"/>
    <property type="evidence" value="ECO:0007669"/>
    <property type="project" value="TreeGrafter"/>
</dbReference>
<dbReference type="GO" id="GO:0019901">
    <property type="term" value="F:protein kinase binding"/>
    <property type="evidence" value="ECO:0007669"/>
    <property type="project" value="TreeGrafter"/>
</dbReference>
<dbReference type="InterPro" id="IPR001612">
    <property type="entry name" value="Caveolin"/>
</dbReference>
<evidence type="ECO:0000256" key="2">
    <source>
        <dbReference type="ARBA" id="ARBA00010988"/>
    </source>
</evidence>
<reference evidence="9" key="1">
    <citation type="submission" date="2025-08" db="UniProtKB">
        <authorList>
            <consortium name="RefSeq"/>
        </authorList>
    </citation>
    <scope>IDENTIFICATION</scope>
    <source>
        <tissue evidence="9">Muscle</tissue>
    </source>
</reference>
<accession>A0A6I9P3K2</accession>
<feature type="non-terminal residue" evidence="9">
    <location>
        <position position="1"/>
    </location>
</feature>
<keyword evidence="8" id="KW-1185">Reference proteome</keyword>
<dbReference type="GO" id="GO:0060090">
    <property type="term" value="F:molecular adaptor activity"/>
    <property type="evidence" value="ECO:0007669"/>
    <property type="project" value="TreeGrafter"/>
</dbReference>
<evidence type="ECO:0000313" key="8">
    <source>
        <dbReference type="Proteomes" id="UP000504611"/>
    </source>
</evidence>
<comment type="similarity">
    <text evidence="2 6">Belongs to the caveolin family.</text>
</comment>
<organism evidence="8 9">
    <name type="scientific">Notothenia coriiceps</name>
    <name type="common">black rockcod</name>
    <dbReference type="NCBI Taxonomy" id="8208"/>
    <lineage>
        <taxon>Eukaryota</taxon>
        <taxon>Metazoa</taxon>
        <taxon>Chordata</taxon>
        <taxon>Craniata</taxon>
        <taxon>Vertebrata</taxon>
        <taxon>Euteleostomi</taxon>
        <taxon>Actinopterygii</taxon>
        <taxon>Neopterygii</taxon>
        <taxon>Teleostei</taxon>
        <taxon>Neoteleostei</taxon>
        <taxon>Acanthomorphata</taxon>
        <taxon>Eupercaria</taxon>
        <taxon>Perciformes</taxon>
        <taxon>Notothenioidei</taxon>
        <taxon>Nototheniidae</taxon>
        <taxon>Notothenia</taxon>
    </lineage>
</organism>
<dbReference type="OrthoDB" id="5917823at2759"/>
<name>A0A6I9P3K2_9TELE</name>
<keyword evidence="7" id="KW-1133">Transmembrane helix</keyword>
<evidence type="ECO:0000256" key="3">
    <source>
        <dbReference type="ARBA" id="ARBA00022475"/>
    </source>
</evidence>
<dbReference type="KEGG" id="ncc:104956274"/>
<evidence type="ECO:0000256" key="1">
    <source>
        <dbReference type="ARBA" id="ARBA00004202"/>
    </source>
</evidence>
<dbReference type="GO" id="GO:0070836">
    <property type="term" value="P:caveola assembly"/>
    <property type="evidence" value="ECO:0007669"/>
    <property type="project" value="InterPro"/>
</dbReference>
<dbReference type="GO" id="GO:0005925">
    <property type="term" value="C:focal adhesion"/>
    <property type="evidence" value="ECO:0007669"/>
    <property type="project" value="TreeGrafter"/>
</dbReference>
<feature type="transmembrane region" description="Helical" evidence="7">
    <location>
        <begin position="35"/>
        <end position="68"/>
    </location>
</feature>
<keyword evidence="5 6" id="KW-0472">Membrane</keyword>
<protein>
    <recommendedName>
        <fullName evidence="6">Caveolin</fullName>
    </recommendedName>
</protein>
<dbReference type="Pfam" id="PF01146">
    <property type="entry name" value="Caveolin"/>
    <property type="match status" value="1"/>
</dbReference>
<comment type="function">
    <text evidence="6">May act as a scaffolding protein within caveolar membranes. Interacts directly with G-protein alpha subunits and can functionally regulate their activity.</text>
</comment>
<dbReference type="PANTHER" id="PTHR10844">
    <property type="entry name" value="CAVEOLIN"/>
    <property type="match status" value="1"/>
</dbReference>
<dbReference type="RefSeq" id="XP_010782050.1">
    <property type="nucleotide sequence ID" value="XM_010783748.1"/>
</dbReference>
<dbReference type="AlphaFoldDB" id="A0A6I9P3K2"/>
<dbReference type="GO" id="GO:0031410">
    <property type="term" value="C:cytoplasmic vesicle"/>
    <property type="evidence" value="ECO:0007669"/>
    <property type="project" value="TreeGrafter"/>
</dbReference>
<sequence>LQVDFEDIIAEPAGTYSFDGVWKASFTTFTVTKYWVYRLLTALVGIPLALIWGIFFAILSFLHIWAVVPCVKSYLIEIHCVSRVYSICVHTFCDPLFEAMGKCLSSIRISTTKEV</sequence>
<evidence type="ECO:0000313" key="9">
    <source>
        <dbReference type="RefSeq" id="XP_010782050.1"/>
    </source>
</evidence>
<keyword evidence="4 6" id="KW-0333">Golgi apparatus</keyword>
<keyword evidence="3 6" id="KW-1003">Cell membrane</keyword>
<dbReference type="PANTHER" id="PTHR10844:SF18">
    <property type="entry name" value="CAVEOLIN-1"/>
    <property type="match status" value="1"/>
</dbReference>
<dbReference type="GO" id="GO:0001937">
    <property type="term" value="P:negative regulation of endothelial cell proliferation"/>
    <property type="evidence" value="ECO:0007669"/>
    <property type="project" value="TreeGrafter"/>
</dbReference>
<dbReference type="GO" id="GO:0000139">
    <property type="term" value="C:Golgi membrane"/>
    <property type="evidence" value="ECO:0007669"/>
    <property type="project" value="UniProtKB-SubCell"/>
</dbReference>
<gene>
    <name evidence="9" type="primary">cav1</name>
</gene>
<dbReference type="CTD" id="857"/>
<dbReference type="GO" id="GO:0042383">
    <property type="term" value="C:sarcolemma"/>
    <property type="evidence" value="ECO:0007669"/>
    <property type="project" value="TreeGrafter"/>
</dbReference>
<evidence type="ECO:0000256" key="4">
    <source>
        <dbReference type="ARBA" id="ARBA00023034"/>
    </source>
</evidence>
<evidence type="ECO:0000256" key="6">
    <source>
        <dbReference type="RuleBase" id="RU000680"/>
    </source>
</evidence>
<dbReference type="Proteomes" id="UP000504611">
    <property type="component" value="Unplaced"/>
</dbReference>
<keyword evidence="7" id="KW-0812">Transmembrane</keyword>
<dbReference type="GO" id="GO:0005901">
    <property type="term" value="C:caveola"/>
    <property type="evidence" value="ECO:0007669"/>
    <property type="project" value="UniProtKB-SubCell"/>
</dbReference>
<dbReference type="GO" id="GO:0048471">
    <property type="term" value="C:perinuclear region of cytoplasm"/>
    <property type="evidence" value="ECO:0007669"/>
    <property type="project" value="TreeGrafter"/>
</dbReference>
<dbReference type="GO" id="GO:0030154">
    <property type="term" value="P:cell differentiation"/>
    <property type="evidence" value="ECO:0007669"/>
    <property type="project" value="TreeGrafter"/>
</dbReference>